<evidence type="ECO:0000256" key="6">
    <source>
        <dbReference type="ARBA" id="ARBA00022989"/>
    </source>
</evidence>
<evidence type="ECO:0000256" key="3">
    <source>
        <dbReference type="ARBA" id="ARBA00022448"/>
    </source>
</evidence>
<evidence type="ECO:0000313" key="10">
    <source>
        <dbReference type="Proteomes" id="UP000254304"/>
    </source>
</evidence>
<feature type="transmembrane region" description="Helical" evidence="8">
    <location>
        <begin position="62"/>
        <end position="79"/>
    </location>
</feature>
<accession>A0A377NHH2</accession>
<keyword evidence="5 8" id="KW-0812">Transmembrane</keyword>
<evidence type="ECO:0000256" key="8">
    <source>
        <dbReference type="SAM" id="Phobius"/>
    </source>
</evidence>
<keyword evidence="6 8" id="KW-1133">Transmembrane helix</keyword>
<dbReference type="GO" id="GO:0033214">
    <property type="term" value="P:siderophore-iron import into cell"/>
    <property type="evidence" value="ECO:0007669"/>
    <property type="project" value="TreeGrafter"/>
</dbReference>
<gene>
    <name evidence="9" type="primary">fhuB_4</name>
    <name evidence="9" type="ORF">NCTC12157_03999</name>
</gene>
<name>A0A377NHH2_9GAMM</name>
<dbReference type="Pfam" id="PF01032">
    <property type="entry name" value="FecCD"/>
    <property type="match status" value="1"/>
</dbReference>
<protein>
    <submittedName>
        <fullName evidence="9">Iron(III)-hydroxamate import system permease protein fhuB</fullName>
    </submittedName>
</protein>
<comment type="similarity">
    <text evidence="2">Belongs to the binding-protein-dependent transport system permease family. FecCD subfamily.</text>
</comment>
<dbReference type="InterPro" id="IPR000522">
    <property type="entry name" value="ABC_transptr_permease_BtuC"/>
</dbReference>
<dbReference type="PANTHER" id="PTHR30472">
    <property type="entry name" value="FERRIC ENTEROBACTIN TRANSPORT SYSTEM PERMEASE PROTEIN"/>
    <property type="match status" value="1"/>
</dbReference>
<dbReference type="EMBL" id="UGGO01000001">
    <property type="protein sequence ID" value="STQ46228.1"/>
    <property type="molecule type" value="Genomic_DNA"/>
</dbReference>
<keyword evidence="4" id="KW-1003">Cell membrane</keyword>
<dbReference type="PANTHER" id="PTHR30472:SF1">
    <property type="entry name" value="FE(3+) DICITRATE TRANSPORT SYSTEM PERMEASE PROTEIN FECC-RELATED"/>
    <property type="match status" value="1"/>
</dbReference>
<comment type="subcellular location">
    <subcellularLocation>
        <location evidence="1">Cell membrane</location>
        <topology evidence="1">Multi-pass membrane protein</topology>
    </subcellularLocation>
</comment>
<evidence type="ECO:0000256" key="2">
    <source>
        <dbReference type="ARBA" id="ARBA00007935"/>
    </source>
</evidence>
<organism evidence="9 10">
    <name type="scientific">Ewingella americana</name>
    <dbReference type="NCBI Taxonomy" id="41202"/>
    <lineage>
        <taxon>Bacteria</taxon>
        <taxon>Pseudomonadati</taxon>
        <taxon>Pseudomonadota</taxon>
        <taxon>Gammaproteobacteria</taxon>
        <taxon>Enterobacterales</taxon>
        <taxon>Yersiniaceae</taxon>
        <taxon>Ewingella</taxon>
    </lineage>
</organism>
<dbReference type="GO" id="GO:0005886">
    <property type="term" value="C:plasma membrane"/>
    <property type="evidence" value="ECO:0007669"/>
    <property type="project" value="UniProtKB-SubCell"/>
</dbReference>
<evidence type="ECO:0000256" key="7">
    <source>
        <dbReference type="ARBA" id="ARBA00023136"/>
    </source>
</evidence>
<evidence type="ECO:0000313" key="9">
    <source>
        <dbReference type="EMBL" id="STQ46228.1"/>
    </source>
</evidence>
<reference evidence="9 10" key="1">
    <citation type="submission" date="2018-06" db="EMBL/GenBank/DDBJ databases">
        <authorList>
            <consortium name="Pathogen Informatics"/>
            <person name="Doyle S."/>
        </authorList>
    </citation>
    <scope>NUCLEOTIDE SEQUENCE [LARGE SCALE GENOMIC DNA]</scope>
    <source>
        <strain evidence="9 10">NCTC12157</strain>
    </source>
</reference>
<proteinExistence type="inferred from homology"/>
<sequence>MNRRSLSVTLSLLILLTLVSAALSFYNLRQQLPFDQWHQALWQPSIDNVNQMMFHYSTLPRVAVALLAGASLGLVGLLFQQVLRNPLAEPATLGVSAGGAAWPDSIHFVGPAGRRADTAICRDDWRDCHWAAGVWHCVG</sequence>
<keyword evidence="7 8" id="KW-0472">Membrane</keyword>
<dbReference type="Gene3D" id="1.10.3470.10">
    <property type="entry name" value="ABC transporter involved in vitamin B12 uptake, BtuC"/>
    <property type="match status" value="1"/>
</dbReference>
<dbReference type="Proteomes" id="UP000254304">
    <property type="component" value="Unassembled WGS sequence"/>
</dbReference>
<keyword evidence="3" id="KW-0813">Transport</keyword>
<evidence type="ECO:0000256" key="5">
    <source>
        <dbReference type="ARBA" id="ARBA00022692"/>
    </source>
</evidence>
<dbReference type="SUPFAM" id="SSF81345">
    <property type="entry name" value="ABC transporter involved in vitamin B12 uptake, BtuC"/>
    <property type="match status" value="1"/>
</dbReference>
<evidence type="ECO:0000256" key="1">
    <source>
        <dbReference type="ARBA" id="ARBA00004651"/>
    </source>
</evidence>
<dbReference type="GO" id="GO:0022857">
    <property type="term" value="F:transmembrane transporter activity"/>
    <property type="evidence" value="ECO:0007669"/>
    <property type="project" value="InterPro"/>
</dbReference>
<dbReference type="InterPro" id="IPR037294">
    <property type="entry name" value="ABC_BtuC-like"/>
</dbReference>
<dbReference type="AlphaFoldDB" id="A0A377NHH2"/>
<evidence type="ECO:0000256" key="4">
    <source>
        <dbReference type="ARBA" id="ARBA00022475"/>
    </source>
</evidence>